<keyword evidence="2" id="KW-1185">Reference proteome</keyword>
<gene>
    <name evidence="1" type="ORF">CEXT_131581</name>
</gene>
<comment type="caution">
    <text evidence="1">The sequence shown here is derived from an EMBL/GenBank/DDBJ whole genome shotgun (WGS) entry which is preliminary data.</text>
</comment>
<dbReference type="EMBL" id="BPLR01006619">
    <property type="protein sequence ID" value="GIY11197.1"/>
    <property type="molecule type" value="Genomic_DNA"/>
</dbReference>
<reference evidence="1 2" key="1">
    <citation type="submission" date="2021-06" db="EMBL/GenBank/DDBJ databases">
        <title>Caerostris extrusa draft genome.</title>
        <authorList>
            <person name="Kono N."/>
            <person name="Arakawa K."/>
        </authorList>
    </citation>
    <scope>NUCLEOTIDE SEQUENCE [LARGE SCALE GENOMIC DNA]</scope>
</reference>
<protein>
    <submittedName>
        <fullName evidence="1">Uncharacterized protein</fullName>
    </submittedName>
</protein>
<dbReference type="Proteomes" id="UP001054945">
    <property type="component" value="Unassembled WGS sequence"/>
</dbReference>
<name>A0AAV4QPP2_CAEEX</name>
<evidence type="ECO:0000313" key="2">
    <source>
        <dbReference type="Proteomes" id="UP001054945"/>
    </source>
</evidence>
<accession>A0AAV4QPP2</accession>
<sequence>MMAQTYKNGLSGSDTSYRKSLHSRVHSTGCHQHSEGLVGQLHLTFVARETVRVIGLLIVHDALVVRNGVLAAETPHPEVPHVATLAVHKVSVWYEAARSDGLLTINAPEAVDVKGLVLQEVEYQNCS</sequence>
<proteinExistence type="predicted"/>
<evidence type="ECO:0000313" key="1">
    <source>
        <dbReference type="EMBL" id="GIY11197.1"/>
    </source>
</evidence>
<organism evidence="1 2">
    <name type="scientific">Caerostris extrusa</name>
    <name type="common">Bark spider</name>
    <name type="synonym">Caerostris bankana</name>
    <dbReference type="NCBI Taxonomy" id="172846"/>
    <lineage>
        <taxon>Eukaryota</taxon>
        <taxon>Metazoa</taxon>
        <taxon>Ecdysozoa</taxon>
        <taxon>Arthropoda</taxon>
        <taxon>Chelicerata</taxon>
        <taxon>Arachnida</taxon>
        <taxon>Araneae</taxon>
        <taxon>Araneomorphae</taxon>
        <taxon>Entelegynae</taxon>
        <taxon>Araneoidea</taxon>
        <taxon>Araneidae</taxon>
        <taxon>Caerostris</taxon>
    </lineage>
</organism>
<dbReference type="AlphaFoldDB" id="A0AAV4QPP2"/>